<evidence type="ECO:0000313" key="3">
    <source>
        <dbReference type="Proteomes" id="UP000663828"/>
    </source>
</evidence>
<evidence type="ECO:0000313" key="2">
    <source>
        <dbReference type="EMBL" id="CAF1250466.1"/>
    </source>
</evidence>
<reference evidence="2" key="1">
    <citation type="submission" date="2021-02" db="EMBL/GenBank/DDBJ databases">
        <authorList>
            <person name="Nowell W R."/>
        </authorList>
    </citation>
    <scope>NUCLEOTIDE SEQUENCE</scope>
</reference>
<name>A0A814ZZD2_ADIRI</name>
<dbReference type="PANTHER" id="PTHR21974:SF2">
    <property type="entry name" value="RE15880P"/>
    <property type="match status" value="1"/>
</dbReference>
<gene>
    <name evidence="2" type="ORF">XAT740_LOCUS26227</name>
</gene>
<protein>
    <submittedName>
        <fullName evidence="2">Uncharacterized protein</fullName>
    </submittedName>
</protein>
<accession>A0A814ZZD2</accession>
<dbReference type="AlphaFoldDB" id="A0A814ZZD2"/>
<dbReference type="EMBL" id="CAJNOR010002121">
    <property type="protein sequence ID" value="CAF1250466.1"/>
    <property type="molecule type" value="Genomic_DNA"/>
</dbReference>
<dbReference type="Proteomes" id="UP000663828">
    <property type="component" value="Unassembled WGS sequence"/>
</dbReference>
<keyword evidence="1" id="KW-0175">Coiled coil</keyword>
<feature type="coiled-coil region" evidence="1">
    <location>
        <begin position="159"/>
        <end position="186"/>
    </location>
</feature>
<dbReference type="PANTHER" id="PTHR21974">
    <property type="entry name" value="RE15880P"/>
    <property type="match status" value="1"/>
</dbReference>
<keyword evidence="3" id="KW-1185">Reference proteome</keyword>
<sequence>MALEQAIKRESERFQTLFNRLSDTQWSEKGVVEAKTYLADCQNYARVTQDKITEFNTAAEREHKRLLSIKGYGLRRIWYKVQGKLEERLGEQEKIWLKEFEKCKQEEEHLIELKKEIHSAAKYLHECQITHDEFVKTKRMLDEMLEHFFSGETPSYPDEDFMEQNLKKQQEQLTSLQTQHRLLTNVFQLLHSAHQSIIIARHALHDAIKMNTFDLAAKSSFADMAANSNLARARNATIRAQDLIDEAKRVSPNIRHISDLRIRQDNLVFNLMFDNIWTDLNMRFMIGEALQRLSRADTLIMDTLIVVKEQLSRCEIDRNKKSDDVKCLAVEHFTARITIVKNILEPSISNTSVV</sequence>
<evidence type="ECO:0000256" key="1">
    <source>
        <dbReference type="SAM" id="Coils"/>
    </source>
</evidence>
<organism evidence="2 3">
    <name type="scientific">Adineta ricciae</name>
    <name type="common">Rotifer</name>
    <dbReference type="NCBI Taxonomy" id="249248"/>
    <lineage>
        <taxon>Eukaryota</taxon>
        <taxon>Metazoa</taxon>
        <taxon>Spiralia</taxon>
        <taxon>Gnathifera</taxon>
        <taxon>Rotifera</taxon>
        <taxon>Eurotatoria</taxon>
        <taxon>Bdelloidea</taxon>
        <taxon>Adinetida</taxon>
        <taxon>Adinetidae</taxon>
        <taxon>Adineta</taxon>
    </lineage>
</organism>
<comment type="caution">
    <text evidence="2">The sequence shown here is derived from an EMBL/GenBank/DDBJ whole genome shotgun (WGS) entry which is preliminary data.</text>
</comment>
<proteinExistence type="predicted"/>